<name>A0A0P7XRB6_SCLFO</name>
<feature type="coiled-coil region" evidence="1">
    <location>
        <begin position="1795"/>
        <end position="1850"/>
    </location>
</feature>
<feature type="region of interest" description="Disordered" evidence="2">
    <location>
        <begin position="2910"/>
        <end position="2931"/>
    </location>
</feature>
<feature type="coiled-coil region" evidence="1">
    <location>
        <begin position="655"/>
        <end position="983"/>
    </location>
</feature>
<feature type="coiled-coil region" evidence="1">
    <location>
        <begin position="3940"/>
        <end position="3967"/>
    </location>
</feature>
<feature type="transmembrane region" description="Helical" evidence="3">
    <location>
        <begin position="4755"/>
        <end position="4775"/>
    </location>
</feature>
<feature type="region of interest" description="Disordered" evidence="2">
    <location>
        <begin position="368"/>
        <end position="391"/>
    </location>
</feature>
<dbReference type="InterPro" id="IPR026202">
    <property type="entry name" value="GOLGB1"/>
</dbReference>
<organism evidence="4 5">
    <name type="scientific">Scleropages formosus</name>
    <name type="common">Asian bonytongue</name>
    <name type="synonym">Osteoglossum formosum</name>
    <dbReference type="NCBI Taxonomy" id="113540"/>
    <lineage>
        <taxon>Eukaryota</taxon>
        <taxon>Metazoa</taxon>
        <taxon>Chordata</taxon>
        <taxon>Craniata</taxon>
        <taxon>Vertebrata</taxon>
        <taxon>Euteleostomi</taxon>
        <taxon>Actinopterygii</taxon>
        <taxon>Neopterygii</taxon>
        <taxon>Teleostei</taxon>
        <taxon>Osteoglossocephala</taxon>
        <taxon>Osteoglossomorpha</taxon>
        <taxon>Osteoglossiformes</taxon>
        <taxon>Osteoglossidae</taxon>
        <taxon>Scleropages</taxon>
    </lineage>
</organism>
<feature type="coiled-coil region" evidence="1">
    <location>
        <begin position="2356"/>
        <end position="2422"/>
    </location>
</feature>
<feature type="coiled-coil region" evidence="1">
    <location>
        <begin position="1409"/>
        <end position="1629"/>
    </location>
</feature>
<feature type="non-terminal residue" evidence="4">
    <location>
        <position position="1"/>
    </location>
</feature>
<gene>
    <name evidence="4" type="ORF">Z043_102588</name>
</gene>
<dbReference type="STRING" id="113540.ENSSFOP00015000065"/>
<protein>
    <submittedName>
        <fullName evidence="4">Golgin subfamily B member 1-like</fullName>
    </submittedName>
</protein>
<feature type="region of interest" description="Disordered" evidence="2">
    <location>
        <begin position="628"/>
        <end position="655"/>
    </location>
</feature>
<dbReference type="PANTHER" id="PTHR18887:SF4">
    <property type="entry name" value="GOLGIN SUBFAMILY B MEMBER 1-LIKE"/>
    <property type="match status" value="1"/>
</dbReference>
<evidence type="ECO:0000313" key="5">
    <source>
        <dbReference type="Proteomes" id="UP000034805"/>
    </source>
</evidence>
<sequence>AVVAQEGSSSQSMAEMTEQLAQTQQLVTQLKELIREKDNILQTKDEQFKAEKDAYEAKLSKMRLQNRAKVTSLNSQLEDLKKQLSLSEGRDTKSAIKKGSNDGDQEHATASRGKILLLRKKVEELEQQLLQREAELAVKTQELEAQRQRGAEMDTMLAEKNRKLAEKEAYIVDLQMSVGGENSRVGSKSVQPEEESSSLQELQLLVQNLTKKVGESEEKYSLLQEQTESLKELLVKEKTQFEEKENMYKQNIQTFKDIILQKDNKLTEINQMHEQELFRLAAKSDASADLEQLLKALKQKLHEKEEVLLGKTQVIDVLQKEVDCRDEQIKELAEKLKRLQNEKDNMQSKLDAEKHVMRAQLRDLMQKHETEMQQATEKHESELSEKEQSLRRQLDELQRSLTASQAQGQPRMAPTDIPVDTDAAQKLLELEAQVKHKTDEASKSESKFLKMKAWSKSRIKQLEDELRKFQSGSTGPDVIALQSRITDLEEERQEILVKLDHYEELKEKNDKLIAKLEVYEEQQRKMQADLEQVTKRAASQTSESGSADDLQSQMLEWQDMLLEAEAARDQAREEKAAMALRMSHIEEEREALASRQQELEEELVQARGLRQEKGKKPVGTAARSLQEDFQFDGKQSYNQPKNTLESTTSAEGENMGGLRSVVEELELERNQLQEQILGLEERCQNLEDRLQLQARIESLQTETERLQAQLSNLRTQQSREAEKHQLLVNSLNEQLKGLSETQECLETSLMEKEQMLAKTSEKLELIDSLKEALKEKETHHKEVAEKLLQAELNLSEVTKKCSAYEKQCSDLQKSITEVTQKLNLLKEKTLKQEATIASLQRDLEQTNDELDKLNSTHLEERAQLIHDLQSCEREIDSLKEIVADKDKELTVLSNNMTEYAEQILELKREIKHKEDDLVHLEAALAKAERESQIIREHQSSDQQALNTKITNLTEQLKTIESELSKAKEQRDLKVKEAEDLTIQFQEDNHTIQKLRGEIQKLSVSHRSHLLECESQISSLKELVAVSSQKLQESENLLSQMKEKNASNEKLKAMLQDKEQIYEKELKTLKEEWIHLLAEAAISTSELTVLTKELEEHKKHKEQDEMVIAEKLEMISLLEQKLRCTQEEAESQKVKLNEELEARDSENKRLGEELHGKCEIIAKLESNVKNLDSANEQLKAAFEKKQQELWEQKNLFSDLNVKNSLTLEKIANLQSQVTNLTEENEKLHKETTCKDKAVLELAEERKALQSEISGFELQHSENQKIIKDLLKDKEALTVKADELSKVLEQNKNSLCESLLEKTNECVYLTKLLDESKDRITHLHNQVDELKVCVTEKEKMVVDHSAQNEMLQRQLGQVQETLSLLQEQDTALKAGLMEKDTLLQQRVVELNSLQNEFLQQKEFWTNLQIDSDSLRRECSQLTQSLDEKEEKLRSKTQECQKYQDELNIANESVHSLRAQLDEVNKTALMQESAHMDMKTKLENYTASNSKLQAQITLCQIEIEGLQNNTEALNEEIHKLQINVEKKEKNLDEQKKLVRDLNERNEITQQQNAENKKIIQALLNEKQELTARIEEINNTVETNKNSLSENLLEKTNECTHLTKLLSENRENVEHLQHRIEELKFNIAEKEKMIMDQNAYTVMQQSQLAQLQETVCLLQEQGTALKAGLVEKDKLLQQKEAEISSLRNEILLQKELYSQLQKNMNSATERHMAENSKLREDLSQKQAELQELQNQIQILNEANSQLMTERENEAEEVLRKSQEISDLQSELLNKENCMISLTETLKAVQPEKEHLHMLLEQKTESLNEQEIFIKQLQANLVEEKSQISQKMEVIAELQSQVQVMKQLLQDKEISSKEREKELIQLKDIVVDESELLKTQINSNLETITNLQVEMGSALEKITRLNTEIAEKEAQLKQKVEECTSLRERCSDLEDMTFQLKSKVDSLTLESTTIKETLKEKEQALDERHNTSLAHSEILERNFKAKDIECENLKEQVSAMQESIYKLKENLTAHLSEIAEFREALAEKDSRALEQVSSLNKLLKDRSSAVKDKESTLDVLQSENALLKGELLNTQACLADLSKQKEDALAAQQTNATALTVEIEWLKEQHLQAATQINALTENLEQRELALYEINSQYTAKVEHEEFLVSEIEKVEKENKMLREEISQSTKDVKQQLDAAISKNEHLRKEIEISVSEKEELDRSYNNQLHILREELQLKHHQHVGNVMEALEKMTTEKEHLQVQVSAKTEEITELKLDMQKMTQTLQESEKEWLSVLDREIKEKNVISEQLMSVEYEIKSKDAEVQALQQDLRNLQVKCADVMAAFQLSSEQLKQKDLEVIELSQQVSESQKHLEEIFSVVNKKENEIVQLTETLKEEEKKSRTLELAKLSCDKDFKELSETMSSRLIALEEEKHSLQTIINQMQENHQTKVKSLPNQVGEITQSFHQKQLELPERQWVSKNENQQLCLLQEQVRHLKEELEISSKQLTEASITQSSFLSEIQKKEDTISCMNIQLSQQKELLAALSQQLKEKDVSVTQVMVSASNEMVRYSEEKNQLLSQLESLENANNSSVKELENVCTQLQESKAQVCLYQKQIQAKDSENKELIEEKDQLQKEHDKLSKEKEFMRKKLQAALVVRKDLLKKIDEYEKQRMEDEKKSMEFSVLQDNLRELSLEANKTDKLESQNNLLKQQIQKKEEEIVELTQIVSGKDVLLEKLSNEMQCLQKKLNEQEASLTSALKLINEKSEVLNHLQASIAEREEAFEHERCEMMMQINSMKEEMRKREDSVKAEVATCLNASLETKNELAMVNQQKALLEKKAHAALVARKETIKKLQENGKKHAQELSDLTEQFNNLFEQHSQQSSKLNAIQAKYNEKVEELESIQNSIPILRDELDSAKRLISEKEEILQSLSTSLAERENQADTSSQNQEQLESLSRKLENIESEMASKDALLKASEESSENISIQLEQTRSELENVHAVVLQKTQMIMRLQEEINMVQEQHNQDMHITEKYIDLQSQFCISQAEVEDLKRAVAENHRQSEDFKTLLKANAQIKEELENAHSIIREKSFQLQAAQNSLEESLLQFCKEREYFKAELEKMEARVKESQVERESNKLHIEKLQKEKDDIMTCLQSCKHEVVMLQSKLCISEKLKEELLQKNIQKDKADLDLHSGEEQLMSYVKELEANIKERDNAFFSSQEVVLEKEKLIMSLEQQLQKEMHLHEVAMEQMKTAVNELQQKSKGVLDPDKAGTQADETRSNEQITKKLQAALISRKEALKENRSLKEQLQTLQSENEEFRNSSHLLESLKDSQTVELSEWKSKHTELKQEYESLLQAYENVSSEMDKMRQLLELARKEKQDIMLKLLETESGKTRLENQVSEAKEESEKMQLFTESKEQQIQELKEENEKIKSELQEFDKKHKSTVEDLTVKNVKLESEINSLRALSVRLKDKLNELQSDNYNLAEELKISSTLEKLHSESKRDELDLQVKLEEAMDLNCITTSKIEAQKVDLVDKNEMIESLQKEKLNISEKVLQMQKDHEAELDEKDNVAVKLQEVISRNIQEMSNLNEKVRILEDDKFLLQEELENVQEASEKVKNENEYLETLLLKNAERIDELTETVSVLQTQNTKLSTELTKSKEENASCCREKEQQQLKLLREFEEKMRVLQTGSEGSKSMKKELQELLKEKHQEIKQLQHDCIKYQELILNLERSLKSSQSDTQIMDKDMKGMNEKISCYEEKTNHLQAQVISYENQLIEARKEMAQISSEKEELKDELKRKNMESQFQLTEKEKAFESVMEQQKAVHEVKLLELQNQIHELQGLKESSIREVMELKKQIDSQDLQIKSLEREADTNLAKLTALSINLDNDDFKREWESIFQKTLQEKDKQLLEQSYVVKRLLEDMGEKDKLINDLQVTSSRLERSLNEYAVANTAQQRQLFVLGASNTELSENVENSNRQINEQKTLIEKLEHDKGLLNTQLIDKEDSASQIQSRLEKVEKLLADSVSQGLLVQTQNDKLKVDLEKQESISLQLKSLIHKKDSEIYLLLSSRDGQMSDYIEQLQKHHRAQVADYEDRLNVLYSDKEKADLRFRQLENTLKTLQVKFECSLEEKEQLTAKLKTFKSSMTSLQTEKEHLMSEYRVLEMQHKSGMREKVCLVKEDVNESKGLKHEIKALLHQMDDLNSENAMLKAQLIRYREDLNQVLSLKDNQLKELLKKQQDSIKTLANQKTSVEHQLREALQDLQKEKETSNSIQAQNSKLGSQVQQLEANILVLKTEKAEMKEGVISELQEAVAAKSAECNDLQQKLLAQKLATDDLRKDMQKLELTSEKSLAEAKEKYNSELSTFEREVDLMRNERETAENRVAELARDLMQTEQLLSEARSQIKSLESQNESLGKAMAALQDDRDQLIADFKVLRNKYDDELRETTASMNKFEKQLNDATSDLKSLTKERYILVQKLSAFESDDTYSQLSKQIDELCCIISEKERELNRLSQENDMYSKQMTAFSGSMASLQDDRDRLIQELAKAKRLFESRQGTSPTATTPVSSEEIISLRRSLDFLQTERDRLTEEVEVLQSKSVELENLALLGKESSTEQLSLLLVERSQLQSDLQHCLQEIHQRDLRFQQLNAKLLQTLEEKMALSSQLKTVSQTLRDTQQNLGQLQNRCYWLESQGQIVPGQAFQIHTPGATAVEVPPGAPQERNENIDSQPTRELKTRLIKAEQQLDSSQNDMKSGVLFCRRWLRGRSLYCSKLLTSRAKSRYLFLAYLLALHIFVFMCLTGAL</sequence>
<feature type="compositionally biased region" description="Polar residues" evidence="2">
    <location>
        <begin position="633"/>
        <end position="651"/>
    </location>
</feature>
<dbReference type="PANTHER" id="PTHR18887">
    <property type="entry name" value="GOLGI-ASSOCIATED PROTEIN GCP360-RELATED"/>
    <property type="match status" value="1"/>
</dbReference>
<feature type="coiled-coil region" evidence="1">
    <location>
        <begin position="1665"/>
        <end position="1766"/>
    </location>
</feature>
<dbReference type="EMBL" id="JARO02000613">
    <property type="protein sequence ID" value="KPP77947.1"/>
    <property type="molecule type" value="Genomic_DNA"/>
</dbReference>
<dbReference type="Proteomes" id="UP000034805">
    <property type="component" value="Unassembled WGS sequence"/>
</dbReference>
<evidence type="ECO:0000256" key="2">
    <source>
        <dbReference type="SAM" id="MobiDB-lite"/>
    </source>
</evidence>
<feature type="coiled-coil region" evidence="1">
    <location>
        <begin position="2536"/>
        <end position="2737"/>
    </location>
</feature>
<feature type="coiled-coil region" evidence="1">
    <location>
        <begin position="3669"/>
        <end position="3845"/>
    </location>
</feature>
<feature type="coiled-coil region" evidence="1">
    <location>
        <begin position="2140"/>
        <end position="2199"/>
    </location>
</feature>
<feature type="coiled-coil region" evidence="1">
    <location>
        <begin position="2226"/>
        <end position="2320"/>
    </location>
</feature>
<accession>A0A0P7XRB6</accession>
<feature type="coiled-coil region" evidence="1">
    <location>
        <begin position="4078"/>
        <end position="4578"/>
    </location>
</feature>
<dbReference type="GO" id="GO:0005794">
    <property type="term" value="C:Golgi apparatus"/>
    <property type="evidence" value="ECO:0007669"/>
    <property type="project" value="InterPro"/>
</dbReference>
<feature type="coiled-coil region" evidence="1">
    <location>
        <begin position="478"/>
        <end position="612"/>
    </location>
</feature>
<evidence type="ECO:0000256" key="1">
    <source>
        <dbReference type="SAM" id="Coils"/>
    </source>
</evidence>
<feature type="coiled-coil region" evidence="1">
    <location>
        <begin position="199"/>
        <end position="226"/>
    </location>
</feature>
<dbReference type="SUPFAM" id="SSF57997">
    <property type="entry name" value="Tropomyosin"/>
    <property type="match status" value="1"/>
</dbReference>
<keyword evidence="3" id="KW-1133">Transmembrane helix</keyword>
<proteinExistence type="predicted"/>
<keyword evidence="1" id="KW-0175">Coiled coil</keyword>
<feature type="coiled-coil region" evidence="1">
    <location>
        <begin position="3500"/>
        <end position="3629"/>
    </location>
</feature>
<feature type="coiled-coil region" evidence="1">
    <location>
        <begin position="1023"/>
        <end position="1071"/>
    </location>
</feature>
<feature type="coiled-coil region" evidence="1">
    <location>
        <begin position="3262"/>
        <end position="3461"/>
    </location>
</feature>
<feature type="compositionally biased region" description="Low complexity" evidence="2">
    <location>
        <begin position="2921"/>
        <end position="2930"/>
    </location>
</feature>
<feature type="region of interest" description="Disordered" evidence="2">
    <location>
        <begin position="84"/>
        <end position="108"/>
    </location>
</feature>
<feature type="coiled-coil region" evidence="1">
    <location>
        <begin position="1107"/>
        <end position="1285"/>
    </location>
</feature>
<feature type="coiled-coil region" evidence="1">
    <location>
        <begin position="1971"/>
        <end position="2005"/>
    </location>
</feature>
<dbReference type="Gene3D" id="1.10.287.1490">
    <property type="match status" value="1"/>
</dbReference>
<keyword evidence="3" id="KW-0472">Membrane</keyword>
<feature type="coiled-coil region" evidence="1">
    <location>
        <begin position="3085"/>
        <end position="3119"/>
    </location>
</feature>
<evidence type="ECO:0000256" key="3">
    <source>
        <dbReference type="SAM" id="Phobius"/>
    </source>
</evidence>
<evidence type="ECO:0000313" key="4">
    <source>
        <dbReference type="EMBL" id="KPP77947.1"/>
    </source>
</evidence>
<comment type="caution">
    <text evidence="4">The sequence shown here is derived from an EMBL/GenBank/DDBJ whole genome shotgun (WGS) entry which is preliminary data.</text>
</comment>
<feature type="coiled-coil region" evidence="1">
    <location>
        <begin position="1883"/>
        <end position="1931"/>
    </location>
</feature>
<keyword evidence="3" id="KW-0812">Transmembrane</keyword>
<reference evidence="4 5" key="1">
    <citation type="submission" date="2015-08" db="EMBL/GenBank/DDBJ databases">
        <title>The genome of the Asian arowana (Scleropages formosus).</title>
        <authorList>
            <person name="Tan M.H."/>
            <person name="Gan H.M."/>
            <person name="Croft L.J."/>
            <person name="Austin C.M."/>
        </authorList>
    </citation>
    <scope>NUCLEOTIDE SEQUENCE [LARGE SCALE GENOMIC DNA]</scope>
    <source>
        <strain evidence="4">Aro1</strain>
    </source>
</reference>